<organism evidence="1 2">
    <name type="scientific">Leptospira kobayashii</name>
    <dbReference type="NCBI Taxonomy" id="1917830"/>
    <lineage>
        <taxon>Bacteria</taxon>
        <taxon>Pseudomonadati</taxon>
        <taxon>Spirochaetota</taxon>
        <taxon>Spirochaetia</taxon>
        <taxon>Leptospirales</taxon>
        <taxon>Leptospiraceae</taxon>
        <taxon>Leptospira</taxon>
    </lineage>
</organism>
<reference evidence="1 2" key="1">
    <citation type="submission" date="2021-08" db="EMBL/GenBank/DDBJ databases">
        <title>Complete genome sequence of Leptospira kobayashii strain E30.</title>
        <authorList>
            <person name="Nakao R."/>
            <person name="Nakamura S."/>
            <person name="Masuzawa T."/>
            <person name="Koizumi N."/>
        </authorList>
    </citation>
    <scope>NUCLEOTIDE SEQUENCE [LARGE SCALE GENOMIC DNA]</scope>
    <source>
        <strain evidence="1 2">E30</strain>
    </source>
</reference>
<evidence type="ECO:0000313" key="2">
    <source>
        <dbReference type="Proteomes" id="UP000245263"/>
    </source>
</evidence>
<evidence type="ECO:0000313" key="1">
    <source>
        <dbReference type="EMBL" id="BDA80200.1"/>
    </source>
</evidence>
<dbReference type="Proteomes" id="UP000245263">
    <property type="component" value="Chromosome 1"/>
</dbReference>
<accession>A0ABN6KHL1</accession>
<name>A0ABN6KHL1_9LEPT</name>
<proteinExistence type="predicted"/>
<dbReference type="RefSeq" id="WP_109020898.1">
    <property type="nucleotide sequence ID" value="NZ_AP025028.1"/>
</dbReference>
<keyword evidence="2" id="KW-1185">Reference proteome</keyword>
<dbReference type="EMBL" id="AP025028">
    <property type="protein sequence ID" value="BDA80200.1"/>
    <property type="molecule type" value="Genomic_DNA"/>
</dbReference>
<protein>
    <submittedName>
        <fullName evidence="1">Uncharacterized protein</fullName>
    </submittedName>
</protein>
<sequence length="254" mass="28912">MKNKSSYAERIVGFLDILGFKEIINKLEHNPDLHEQVLYALNKMKEYKTYSMSRKIKTALSKLEISVFSDSIAISSKVNNIFDVLWASGWIQSHLLYVGILVRGGISIGPTFHQKGILYGSGLVKAYEIESNIANYPRVVIDPVLLNKLTDQIKSVFTNTDSDGFCYIDPFKFAVNPPNATELANDGYDPREVYFNKVKKYIDEAIAGTENLNHLAKWRWLSNKLTDAMSLYLVKGKLPFDQIFDKMIKNAQKK</sequence>
<gene>
    <name evidence="1" type="ORF">LPTSP3_g31300</name>
</gene>